<sequence length="299" mass="32218">MGVEALMGTQSLLGRRVRRRGVAAVAAIAVLFAVAGCGGSDDAGNTGDLPFRVIKPGHLTVTYSESYLPKIASGDAGALQGYEGYLLTKVAEKYGLKLAPMPTEFASQILSVRQGRADVGTGIYYTEDRAKQVFYTRPNITDRLGALTLKTTQYDDVNSLKGKPIASVNGFSYNEYLFKFYGKDNVKLFQSYAEASQAVLGGQVVAFMGSTGTAPGIIKSHPELTLHTFADGDFSLPANVAKSATYEYVNCDNPGLADAIDKVYQELVDSGEWQKQLEQWNVGGAEYAPPAERPTQHCK</sequence>
<dbReference type="InterPro" id="IPR001638">
    <property type="entry name" value="Solute-binding_3/MltF_N"/>
</dbReference>
<dbReference type="SUPFAM" id="SSF53850">
    <property type="entry name" value="Periplasmic binding protein-like II"/>
    <property type="match status" value="1"/>
</dbReference>
<dbReference type="RefSeq" id="WP_259863375.1">
    <property type="nucleotide sequence ID" value="NZ_CP073720.1"/>
</dbReference>
<evidence type="ECO:0000313" key="4">
    <source>
        <dbReference type="Proteomes" id="UP001059617"/>
    </source>
</evidence>
<dbReference type="Pfam" id="PF00497">
    <property type="entry name" value="SBP_bac_3"/>
    <property type="match status" value="1"/>
</dbReference>
<organism evidence="3 4">
    <name type="scientific">Dactylosporangium fulvum</name>
    <dbReference type="NCBI Taxonomy" id="53359"/>
    <lineage>
        <taxon>Bacteria</taxon>
        <taxon>Bacillati</taxon>
        <taxon>Actinomycetota</taxon>
        <taxon>Actinomycetes</taxon>
        <taxon>Micromonosporales</taxon>
        <taxon>Micromonosporaceae</taxon>
        <taxon>Dactylosporangium</taxon>
    </lineage>
</organism>
<proteinExistence type="predicted"/>
<feature type="domain" description="Solute-binding protein family 3/N-terminal" evidence="2">
    <location>
        <begin position="58"/>
        <end position="284"/>
    </location>
</feature>
<dbReference type="EMBL" id="CP073720">
    <property type="protein sequence ID" value="UWP85285.1"/>
    <property type="molecule type" value="Genomic_DNA"/>
</dbReference>
<accession>A0ABY5W5N0</accession>
<evidence type="ECO:0000259" key="2">
    <source>
        <dbReference type="SMART" id="SM00062"/>
    </source>
</evidence>
<dbReference type="Gene3D" id="3.40.190.10">
    <property type="entry name" value="Periplasmic binding protein-like II"/>
    <property type="match status" value="2"/>
</dbReference>
<evidence type="ECO:0000256" key="1">
    <source>
        <dbReference type="ARBA" id="ARBA00022729"/>
    </source>
</evidence>
<name>A0ABY5W5N0_9ACTN</name>
<keyword evidence="4" id="KW-1185">Reference proteome</keyword>
<keyword evidence="1" id="KW-0732">Signal</keyword>
<dbReference type="Proteomes" id="UP001059617">
    <property type="component" value="Chromosome"/>
</dbReference>
<dbReference type="PANTHER" id="PTHR35936">
    <property type="entry name" value="MEMBRANE-BOUND LYTIC MUREIN TRANSGLYCOSYLASE F"/>
    <property type="match status" value="1"/>
</dbReference>
<gene>
    <name evidence="3" type="ORF">Dfulv_14050</name>
</gene>
<dbReference type="PANTHER" id="PTHR35936:SF17">
    <property type="entry name" value="ARGININE-BINDING EXTRACELLULAR PROTEIN ARTP"/>
    <property type="match status" value="1"/>
</dbReference>
<evidence type="ECO:0000313" key="3">
    <source>
        <dbReference type="EMBL" id="UWP85285.1"/>
    </source>
</evidence>
<dbReference type="SMART" id="SM00062">
    <property type="entry name" value="PBPb"/>
    <property type="match status" value="1"/>
</dbReference>
<protein>
    <submittedName>
        <fullName evidence="3">Transporter substrate-binding domain-containing protein</fullName>
    </submittedName>
</protein>
<reference evidence="3" key="2">
    <citation type="submission" date="2022-09" db="EMBL/GenBank/DDBJ databases">
        <title>Biosynthetic gene clusters of Dactylosporangioum fulvum.</title>
        <authorList>
            <person name="Caradec T."/>
        </authorList>
    </citation>
    <scope>NUCLEOTIDE SEQUENCE</scope>
    <source>
        <strain evidence="3">NRRL B-16292</strain>
    </source>
</reference>
<reference evidence="3" key="1">
    <citation type="submission" date="2021-04" db="EMBL/GenBank/DDBJ databases">
        <authorList>
            <person name="Hartkoorn R.C."/>
            <person name="Beaudoing E."/>
            <person name="Hot D."/>
        </authorList>
    </citation>
    <scope>NUCLEOTIDE SEQUENCE</scope>
    <source>
        <strain evidence="3">NRRL B-16292</strain>
    </source>
</reference>